<dbReference type="GO" id="GO:0061630">
    <property type="term" value="F:ubiquitin protein ligase activity"/>
    <property type="evidence" value="ECO:0007669"/>
    <property type="project" value="TreeGrafter"/>
</dbReference>
<comment type="caution">
    <text evidence="1">The sequence shown here is derived from an EMBL/GenBank/DDBJ whole genome shotgun (WGS) entry which is preliminary data.</text>
</comment>
<evidence type="ECO:0000313" key="2">
    <source>
        <dbReference type="Proteomes" id="UP000283841"/>
    </source>
</evidence>
<dbReference type="STRING" id="264951.A0A443I510"/>
<dbReference type="Proteomes" id="UP000283841">
    <property type="component" value="Unassembled WGS sequence"/>
</dbReference>
<protein>
    <submittedName>
        <fullName evidence="1">Ubiquitin-conjugating enzyme E2-binding protein</fullName>
    </submittedName>
</protein>
<dbReference type="GO" id="GO:0051865">
    <property type="term" value="P:protein autoubiquitination"/>
    <property type="evidence" value="ECO:0007669"/>
    <property type="project" value="TreeGrafter"/>
</dbReference>
<dbReference type="GO" id="GO:0000151">
    <property type="term" value="C:ubiquitin ligase complex"/>
    <property type="evidence" value="ECO:0007669"/>
    <property type="project" value="TreeGrafter"/>
</dbReference>
<dbReference type="GO" id="GO:0043161">
    <property type="term" value="P:proteasome-mediated ubiquitin-dependent protein catabolic process"/>
    <property type="evidence" value="ECO:0007669"/>
    <property type="project" value="TreeGrafter"/>
</dbReference>
<organism evidence="1 2">
    <name type="scientific">Byssochlamys spectabilis</name>
    <name type="common">Paecilomyces variotii</name>
    <dbReference type="NCBI Taxonomy" id="264951"/>
    <lineage>
        <taxon>Eukaryota</taxon>
        <taxon>Fungi</taxon>
        <taxon>Dikarya</taxon>
        <taxon>Ascomycota</taxon>
        <taxon>Pezizomycotina</taxon>
        <taxon>Eurotiomycetes</taxon>
        <taxon>Eurotiomycetidae</taxon>
        <taxon>Eurotiales</taxon>
        <taxon>Thermoascaceae</taxon>
        <taxon>Paecilomyces</taxon>
    </lineage>
</organism>
<dbReference type="PANTHER" id="PTHR31531">
    <property type="entry name" value="E3 UBIQUITIN-PROTEIN LIGASE E3D FAMILY MEMBER"/>
    <property type="match status" value="1"/>
</dbReference>
<evidence type="ECO:0000313" key="1">
    <source>
        <dbReference type="EMBL" id="RWQ99170.1"/>
    </source>
</evidence>
<gene>
    <name evidence="1" type="ORF">C8Q69DRAFT_502707</name>
</gene>
<sequence length="430" mass="47598">MSSDSDTPIHLHAELLPNIRQLTFYVSLPAGSYISQDGGTLKPEISLSESRRAVTVSVGGEMETMKLPARVSESSRSGLRFPAHAFSGKPAAIDGTNRMEFSFRMQVDKDEVPGLTKDEFVDDFIPWTAADMSTSALVRCRECSAVILDPGEHTEGWTWKDLPSGNWAEMMDFWHCHKPDPHEGHDHKSIEDSNAVLKGYGAANQISASPGTVLVDVASFLVAEVDCNGLRKSQNERLPHTGNARTRVYVECEACGATIGTEDVTANGWRLFKTCIAVQQEPTSIAQEAGSEPSNLETYPKETIVGAQLLEMIEREGVRRFVIHCGGNNGHLLWIFNPDIRYSSISPNHSVTSQRAMKAFFQHISDVEKILEPEQGKPASMSLEELYLPRDTYQDIASTLNRSNEMLPASARSFREWKVGFLSRLDGKHA</sequence>
<dbReference type="InterPro" id="IPR019193">
    <property type="entry name" value="UBQ-conj_enz_E2-bd_prot"/>
</dbReference>
<accession>A0A443I510</accession>
<keyword evidence="2" id="KW-1185">Reference proteome</keyword>
<dbReference type="Pfam" id="PF09814">
    <property type="entry name" value="HECT_2"/>
    <property type="match status" value="1"/>
</dbReference>
<dbReference type="GeneID" id="39601696"/>
<reference evidence="1 2" key="1">
    <citation type="journal article" date="2018" name="Front. Microbiol.">
        <title>Genomic and genetic insights into a cosmopolitan fungus, Paecilomyces variotii (Eurotiales).</title>
        <authorList>
            <person name="Urquhart A.S."/>
            <person name="Mondo S.J."/>
            <person name="Makela M.R."/>
            <person name="Hane J.K."/>
            <person name="Wiebenga A."/>
            <person name="He G."/>
            <person name="Mihaltcheva S."/>
            <person name="Pangilinan J."/>
            <person name="Lipzen A."/>
            <person name="Barry K."/>
            <person name="de Vries R.P."/>
            <person name="Grigoriev I.V."/>
            <person name="Idnurm A."/>
        </authorList>
    </citation>
    <scope>NUCLEOTIDE SEQUENCE [LARGE SCALE GENOMIC DNA]</scope>
    <source>
        <strain evidence="1 2">CBS 101075</strain>
    </source>
</reference>
<proteinExistence type="predicted"/>
<dbReference type="GO" id="GO:0030332">
    <property type="term" value="F:cyclin binding"/>
    <property type="evidence" value="ECO:0007669"/>
    <property type="project" value="TreeGrafter"/>
</dbReference>
<dbReference type="PANTHER" id="PTHR31531:SF2">
    <property type="entry name" value="E3 UBIQUITIN-PROTEIN LIGASE E3D"/>
    <property type="match status" value="1"/>
</dbReference>
<dbReference type="EMBL" id="RCNU01000001">
    <property type="protein sequence ID" value="RWQ99170.1"/>
    <property type="molecule type" value="Genomic_DNA"/>
</dbReference>
<dbReference type="GO" id="GO:0000209">
    <property type="term" value="P:protein polyubiquitination"/>
    <property type="evidence" value="ECO:0007669"/>
    <property type="project" value="TreeGrafter"/>
</dbReference>
<dbReference type="AlphaFoldDB" id="A0A443I510"/>
<dbReference type="GO" id="GO:0005634">
    <property type="term" value="C:nucleus"/>
    <property type="evidence" value="ECO:0007669"/>
    <property type="project" value="TreeGrafter"/>
</dbReference>
<dbReference type="RefSeq" id="XP_028488815.1">
    <property type="nucleotide sequence ID" value="XM_028632419.1"/>
</dbReference>
<dbReference type="VEuPathDB" id="FungiDB:C8Q69DRAFT_502707"/>
<dbReference type="GO" id="GO:0031624">
    <property type="term" value="F:ubiquitin conjugating enzyme binding"/>
    <property type="evidence" value="ECO:0007669"/>
    <property type="project" value="TreeGrafter"/>
</dbReference>
<name>A0A443I510_BYSSP</name>
<dbReference type="GO" id="GO:0005829">
    <property type="term" value="C:cytosol"/>
    <property type="evidence" value="ECO:0007669"/>
    <property type="project" value="TreeGrafter"/>
</dbReference>
<dbReference type="GO" id="GO:0006513">
    <property type="term" value="P:protein monoubiquitination"/>
    <property type="evidence" value="ECO:0007669"/>
    <property type="project" value="TreeGrafter"/>
</dbReference>